<dbReference type="PROSITE" id="PS51057">
    <property type="entry name" value="PAIRED_2"/>
    <property type="match status" value="1"/>
</dbReference>
<feature type="compositionally biased region" description="Polar residues" evidence="12">
    <location>
        <begin position="291"/>
        <end position="331"/>
    </location>
</feature>
<evidence type="ECO:0000259" key="14">
    <source>
        <dbReference type="PROSITE" id="PS51057"/>
    </source>
</evidence>
<dbReference type="PANTHER" id="PTHR45636:SF49">
    <property type="entry name" value="PAIRED BOX PROTEIN 3 HOMOLOG"/>
    <property type="match status" value="1"/>
</dbReference>
<dbReference type="SMART" id="SM00351">
    <property type="entry name" value="PAX"/>
    <property type="match status" value="1"/>
</dbReference>
<feature type="compositionally biased region" description="Polar residues" evidence="12">
    <location>
        <begin position="389"/>
        <end position="411"/>
    </location>
</feature>
<protein>
    <submittedName>
        <fullName evidence="16">Protein gooseberry</fullName>
    </submittedName>
</protein>
<dbReference type="InterPro" id="IPR017970">
    <property type="entry name" value="Homeobox_CS"/>
</dbReference>
<sequence length="497" mass="54034">MTVTTNFSMMRPCFTGYPFQDLGSIPGQGRVNQLGGVFINGRPLPNHIRLKIVEMAAAGVRPCVISRQLRVSHGCVSKILNRYQETGSIRPGVIGGSKPRVATPEVESRIEEYKRDNPGIFSWEIRDRLIKEGICDRTSAPSVSAISRLLRGRDPEDETKLGDRDGKTSSGSDCESEPGIPLKRKQRRSRTTFTAHQLDELERAFERTQYPDIYTREELAQRTKLTEARIQVWFSNRRARLRKQLSSTSGGYVSSVAYPAASYVLHPPAAPHPHAATAVPPGHPHPHSHGQTLPDSTFSSSQVPELYSSHHSTMSHQLTSDSTRLSSSVGSTPAYGLPASVTYPSSLLPATSSTSSTHMSHQMSPVAAASSSTYQQTTGLAHQLPPTPNSLVTMMGPNSGNSNAASEQLTSADLPISSVSPVQQQQQQQTSQGNSSPTWNLPTSSGGRVGLPSPPTSLQQSHAHAAHPHQAFASHYSAQGFQQPPRPAPHQPFYSWY</sequence>
<dbReference type="SMART" id="SM00389">
    <property type="entry name" value="HOX"/>
    <property type="match status" value="1"/>
</dbReference>
<dbReference type="OrthoDB" id="3225452at2759"/>
<dbReference type="GO" id="GO:0009791">
    <property type="term" value="P:post-embryonic development"/>
    <property type="evidence" value="ECO:0007669"/>
    <property type="project" value="UniProtKB-ARBA"/>
</dbReference>
<dbReference type="FunFam" id="1.10.10.10:FF:000003">
    <property type="entry name" value="Paired box protein Pax-6"/>
    <property type="match status" value="1"/>
</dbReference>
<dbReference type="RefSeq" id="XP_012171486.1">
    <property type="nucleotide sequence ID" value="XM_012316096.3"/>
</dbReference>
<dbReference type="Pfam" id="PF00046">
    <property type="entry name" value="Homeodomain"/>
    <property type="match status" value="1"/>
</dbReference>
<reference evidence="16" key="1">
    <citation type="submission" date="2025-08" db="UniProtKB">
        <authorList>
            <consortium name="RefSeq"/>
        </authorList>
    </citation>
    <scope>IDENTIFICATION</scope>
</reference>
<feature type="DNA-binding region" description="Homeobox" evidence="10">
    <location>
        <begin position="186"/>
        <end position="245"/>
    </location>
</feature>
<dbReference type="PROSITE" id="PS00027">
    <property type="entry name" value="HOMEOBOX_1"/>
    <property type="match status" value="1"/>
</dbReference>
<accession>A0A9B2JMV1</accession>
<keyword evidence="8" id="KW-0804">Transcription</keyword>
<comment type="similarity">
    <text evidence="2">Belongs to the paired homeobox family.</text>
</comment>
<feature type="region of interest" description="Disordered" evidence="12">
    <location>
        <begin position="146"/>
        <end position="191"/>
    </location>
</feature>
<dbReference type="CDD" id="cd00131">
    <property type="entry name" value="PAX"/>
    <property type="match status" value="1"/>
</dbReference>
<evidence type="ECO:0000256" key="11">
    <source>
        <dbReference type="RuleBase" id="RU000682"/>
    </source>
</evidence>
<dbReference type="GO" id="GO:0005634">
    <property type="term" value="C:nucleus"/>
    <property type="evidence" value="ECO:0007669"/>
    <property type="project" value="UniProtKB-SubCell"/>
</dbReference>
<evidence type="ECO:0000313" key="16">
    <source>
        <dbReference type="RefSeq" id="XP_012171486.1"/>
    </source>
</evidence>
<feature type="compositionally biased region" description="Basic and acidic residues" evidence="12">
    <location>
        <begin position="151"/>
        <end position="167"/>
    </location>
</feature>
<keyword evidence="7 10" id="KW-0371">Homeobox</keyword>
<evidence type="ECO:0000313" key="15">
    <source>
        <dbReference type="Proteomes" id="UP000835206"/>
    </source>
</evidence>
<feature type="compositionally biased region" description="Low complexity" evidence="12">
    <location>
        <begin position="417"/>
        <end position="438"/>
    </location>
</feature>
<dbReference type="Pfam" id="PF00292">
    <property type="entry name" value="PAX"/>
    <property type="match status" value="1"/>
</dbReference>
<dbReference type="PROSITE" id="PS00034">
    <property type="entry name" value="PAIRED_1"/>
    <property type="match status" value="1"/>
</dbReference>
<dbReference type="GeneID" id="100650218"/>
<feature type="domain" description="Paired" evidence="14">
    <location>
        <begin position="27"/>
        <end position="153"/>
    </location>
</feature>
<dbReference type="GO" id="GO:0000981">
    <property type="term" value="F:DNA-binding transcription factor activity, RNA polymerase II-specific"/>
    <property type="evidence" value="ECO:0007669"/>
    <property type="project" value="InterPro"/>
</dbReference>
<comment type="subcellular location">
    <subcellularLocation>
        <location evidence="1 10 11">Nucleus</location>
    </subcellularLocation>
</comment>
<dbReference type="Proteomes" id="UP000835206">
    <property type="component" value="Chromosome 14"/>
</dbReference>
<feature type="region of interest" description="Disordered" evidence="12">
    <location>
        <begin position="478"/>
        <end position="497"/>
    </location>
</feature>
<dbReference type="GO" id="GO:0007365">
    <property type="term" value="P:periodic partitioning"/>
    <property type="evidence" value="ECO:0007669"/>
    <property type="project" value="UniProtKB-ARBA"/>
</dbReference>
<dbReference type="InterPro" id="IPR001523">
    <property type="entry name" value="Paired_dom"/>
</dbReference>
<keyword evidence="5" id="KW-0805">Transcription regulation</keyword>
<organism evidence="15 16">
    <name type="scientific">Bombus terrestris</name>
    <name type="common">Buff-tailed bumblebee</name>
    <name type="synonym">Apis terrestris</name>
    <dbReference type="NCBI Taxonomy" id="30195"/>
    <lineage>
        <taxon>Eukaryota</taxon>
        <taxon>Metazoa</taxon>
        <taxon>Ecdysozoa</taxon>
        <taxon>Arthropoda</taxon>
        <taxon>Hexapoda</taxon>
        <taxon>Insecta</taxon>
        <taxon>Pterygota</taxon>
        <taxon>Neoptera</taxon>
        <taxon>Endopterygota</taxon>
        <taxon>Hymenoptera</taxon>
        <taxon>Apocrita</taxon>
        <taxon>Aculeata</taxon>
        <taxon>Apoidea</taxon>
        <taxon>Anthophila</taxon>
        <taxon>Apidae</taxon>
        <taxon>Bombus</taxon>
        <taxon>Bombus</taxon>
    </lineage>
</organism>
<dbReference type="GO" id="GO:0000978">
    <property type="term" value="F:RNA polymerase II cis-regulatory region sequence-specific DNA binding"/>
    <property type="evidence" value="ECO:0007669"/>
    <property type="project" value="TreeGrafter"/>
</dbReference>
<dbReference type="PANTHER" id="PTHR45636">
    <property type="entry name" value="PAIRED BOX PROTEIN PAX-6-RELATED-RELATED"/>
    <property type="match status" value="1"/>
</dbReference>
<dbReference type="CDD" id="cd00086">
    <property type="entry name" value="homeodomain"/>
    <property type="match status" value="1"/>
</dbReference>
<dbReference type="AlphaFoldDB" id="A0A9B2JMV1"/>
<feature type="compositionally biased region" description="Low complexity" evidence="12">
    <location>
        <begin position="457"/>
        <end position="469"/>
    </location>
</feature>
<keyword evidence="9 10" id="KW-0539">Nucleus</keyword>
<dbReference type="FunFam" id="1.10.10.10:FF:000031">
    <property type="entry name" value="Paired box protein Pax-7"/>
    <property type="match status" value="1"/>
</dbReference>
<feature type="compositionally biased region" description="Low complexity" evidence="12">
    <location>
        <begin position="349"/>
        <end position="364"/>
    </location>
</feature>
<dbReference type="FunFam" id="1.10.10.60:FF:000035">
    <property type="entry name" value="paired box protein Pax-3 isoform X2"/>
    <property type="match status" value="1"/>
</dbReference>
<dbReference type="SUPFAM" id="SSF46689">
    <property type="entry name" value="Homeodomain-like"/>
    <property type="match status" value="2"/>
</dbReference>
<evidence type="ECO:0000256" key="3">
    <source>
        <dbReference type="ARBA" id="ARBA00022473"/>
    </source>
</evidence>
<dbReference type="InterPro" id="IPR001356">
    <property type="entry name" value="HD"/>
</dbReference>
<keyword evidence="4" id="KW-0563">Paired box</keyword>
<name>A0A9B2JMV1_BOMTE</name>
<dbReference type="KEGG" id="bter:100650218"/>
<dbReference type="InterPro" id="IPR043182">
    <property type="entry name" value="PAIRED_DNA-bd_dom"/>
</dbReference>
<evidence type="ECO:0000256" key="6">
    <source>
        <dbReference type="ARBA" id="ARBA00023125"/>
    </source>
</evidence>
<feature type="region of interest" description="Disordered" evidence="12">
    <location>
        <begin position="269"/>
        <end position="331"/>
    </location>
</feature>
<dbReference type="InterPro" id="IPR009057">
    <property type="entry name" value="Homeodomain-like_sf"/>
</dbReference>
<dbReference type="Gene3D" id="1.10.10.10">
    <property type="entry name" value="Winged helix-like DNA-binding domain superfamily/Winged helix DNA-binding domain"/>
    <property type="match status" value="2"/>
</dbReference>
<gene>
    <name evidence="16" type="primary">LOC100650218</name>
</gene>
<feature type="region of interest" description="Disordered" evidence="12">
    <location>
        <begin position="349"/>
        <end position="469"/>
    </location>
</feature>
<evidence type="ECO:0000256" key="7">
    <source>
        <dbReference type="ARBA" id="ARBA00023155"/>
    </source>
</evidence>
<dbReference type="PROSITE" id="PS50071">
    <property type="entry name" value="HOMEOBOX_2"/>
    <property type="match status" value="1"/>
</dbReference>
<keyword evidence="6 10" id="KW-0238">DNA-binding</keyword>
<evidence type="ECO:0000256" key="2">
    <source>
        <dbReference type="ARBA" id="ARBA00005733"/>
    </source>
</evidence>
<proteinExistence type="inferred from homology"/>
<keyword evidence="15" id="KW-1185">Reference proteome</keyword>
<evidence type="ECO:0000256" key="4">
    <source>
        <dbReference type="ARBA" id="ARBA00022724"/>
    </source>
</evidence>
<feature type="compositionally biased region" description="Polar residues" evidence="12">
    <location>
        <begin position="369"/>
        <end position="380"/>
    </location>
</feature>
<dbReference type="InterPro" id="IPR043565">
    <property type="entry name" value="PAX_fam"/>
</dbReference>
<dbReference type="PRINTS" id="PR00027">
    <property type="entry name" value="PAIREDBOX"/>
</dbReference>
<evidence type="ECO:0000256" key="10">
    <source>
        <dbReference type="PROSITE-ProRule" id="PRU00108"/>
    </source>
</evidence>
<evidence type="ECO:0000256" key="12">
    <source>
        <dbReference type="SAM" id="MobiDB-lite"/>
    </source>
</evidence>
<evidence type="ECO:0000256" key="8">
    <source>
        <dbReference type="ARBA" id="ARBA00023163"/>
    </source>
</evidence>
<evidence type="ECO:0000256" key="5">
    <source>
        <dbReference type="ARBA" id="ARBA00023015"/>
    </source>
</evidence>
<evidence type="ECO:0000256" key="9">
    <source>
        <dbReference type="ARBA" id="ARBA00023242"/>
    </source>
</evidence>
<evidence type="ECO:0000259" key="13">
    <source>
        <dbReference type="PROSITE" id="PS50071"/>
    </source>
</evidence>
<feature type="domain" description="Homeobox" evidence="13">
    <location>
        <begin position="184"/>
        <end position="244"/>
    </location>
</feature>
<keyword evidence="3" id="KW-0217">Developmental protein</keyword>
<dbReference type="Gene3D" id="1.10.10.60">
    <property type="entry name" value="Homeodomain-like"/>
    <property type="match status" value="1"/>
</dbReference>
<dbReference type="InterPro" id="IPR036388">
    <property type="entry name" value="WH-like_DNA-bd_sf"/>
</dbReference>
<evidence type="ECO:0000256" key="1">
    <source>
        <dbReference type="ARBA" id="ARBA00004123"/>
    </source>
</evidence>